<dbReference type="Gene3D" id="3.40.449.10">
    <property type="entry name" value="Phosphoenolpyruvate Carboxykinase, domain 1"/>
    <property type="match status" value="1"/>
</dbReference>
<organism evidence="1">
    <name type="scientific">Rhodosorus marinus</name>
    <dbReference type="NCBI Taxonomy" id="101924"/>
    <lineage>
        <taxon>Eukaryota</taxon>
        <taxon>Rhodophyta</taxon>
        <taxon>Stylonematophyceae</taxon>
        <taxon>Stylonematales</taxon>
        <taxon>Stylonemataceae</taxon>
        <taxon>Rhodosorus</taxon>
    </lineage>
</organism>
<dbReference type="EMBL" id="HBHW01025470">
    <property type="protein sequence ID" value="CAE0051763.1"/>
    <property type="molecule type" value="Transcribed_RNA"/>
</dbReference>
<sequence>MSSPVRWIPRRWNGSVSSIKGLGPRESRRSGKAKARSIFAAKKLTESEYQNWIGARNQAKRTGKEKIRRNIPITTTLAPEARYVNRTQVISESVSEKSLAVHDGNDYRAEVDGVWSAKSPQAAAVDNPPSRIRNPCRTTSNLTSLRTMKFDEYDTREPKRFRGAGPVRDMLWKEIVSGYLERLDHKYVVDGYVFSLTRIRKRVRVVVDHPLLFVFMNMMLKPLDEDDSGEPQITVYAAAGLSESQTLTREARRQTLAYKQTGFYMVGKAELVFCDCFNTESFRDAITVALSQTFAGTQDLLLRSAVMTRGTIAPKGRATLPGRGPALVVGSTAGQGDYSGNNHVWTDSGLSFVWYADCWKLGRQADRDQQRTGDLIEGDGFRATRRIPLDTPGSLGHPNHVIVTLDYEGGAPPNLQLDAFNTTTFSLRSVNECNIKQVMMDRTPMGLTGTRKSRTRSS</sequence>
<dbReference type="GO" id="GO:0004611">
    <property type="term" value="F:phosphoenolpyruvate carboxykinase activity"/>
    <property type="evidence" value="ECO:0007669"/>
    <property type="project" value="InterPro"/>
</dbReference>
<protein>
    <submittedName>
        <fullName evidence="1">Uncharacterized protein</fullName>
    </submittedName>
</protein>
<gene>
    <name evidence="1" type="ORF">RMAR00112_LOCUS19649</name>
    <name evidence="2" type="ORF">RMAR00112_LOCUS19763</name>
</gene>
<dbReference type="EMBL" id="HBHW01025337">
    <property type="protein sequence ID" value="CAE0051649.1"/>
    <property type="molecule type" value="Transcribed_RNA"/>
</dbReference>
<reference evidence="1" key="1">
    <citation type="submission" date="2021-01" db="EMBL/GenBank/DDBJ databases">
        <authorList>
            <person name="Corre E."/>
            <person name="Pelletier E."/>
            <person name="Niang G."/>
            <person name="Scheremetjew M."/>
            <person name="Finn R."/>
            <person name="Kale V."/>
            <person name="Holt S."/>
            <person name="Cochrane G."/>
            <person name="Meng A."/>
            <person name="Brown T."/>
            <person name="Cohen L."/>
        </authorList>
    </citation>
    <scope>NUCLEOTIDE SEQUENCE</scope>
    <source>
        <strain evidence="1">CCMP 769</strain>
    </source>
</reference>
<dbReference type="AlphaFoldDB" id="A0A7S2ZXH8"/>
<evidence type="ECO:0000313" key="2">
    <source>
        <dbReference type="EMBL" id="CAE0051763.1"/>
    </source>
</evidence>
<name>A0A7S2ZXH8_9RHOD</name>
<evidence type="ECO:0000313" key="1">
    <source>
        <dbReference type="EMBL" id="CAE0051649.1"/>
    </source>
</evidence>
<dbReference type="InterPro" id="IPR008210">
    <property type="entry name" value="PEP_carboxykinase_N"/>
</dbReference>
<dbReference type="SUPFAM" id="SSF68923">
    <property type="entry name" value="PEP carboxykinase N-terminal domain"/>
    <property type="match status" value="1"/>
</dbReference>
<proteinExistence type="predicted"/>
<accession>A0A7S2ZXH8</accession>
<dbReference type="GO" id="GO:0017076">
    <property type="term" value="F:purine nucleotide binding"/>
    <property type="evidence" value="ECO:0007669"/>
    <property type="project" value="InterPro"/>
</dbReference>
<dbReference type="GO" id="GO:0006094">
    <property type="term" value="P:gluconeogenesis"/>
    <property type="evidence" value="ECO:0007669"/>
    <property type="project" value="InterPro"/>
</dbReference>